<keyword evidence="3" id="KW-1185">Reference proteome</keyword>
<reference evidence="2 3" key="1">
    <citation type="submission" date="2024-01" db="EMBL/GenBank/DDBJ databases">
        <title>The genomes of 5 underutilized Papilionoideae crops provide insights into root nodulation and disease resistanc.</title>
        <authorList>
            <person name="Yuan L."/>
        </authorList>
    </citation>
    <scope>NUCLEOTIDE SEQUENCE [LARGE SCALE GENOMIC DNA]</scope>
    <source>
        <strain evidence="2">ZHUSHIDOU_FW_LH</strain>
        <tissue evidence="2">Leaf</tissue>
    </source>
</reference>
<protein>
    <submittedName>
        <fullName evidence="2">Uncharacterized protein</fullName>
    </submittedName>
</protein>
<evidence type="ECO:0000313" key="3">
    <source>
        <dbReference type="Proteomes" id="UP001372338"/>
    </source>
</evidence>
<feature type="region of interest" description="Disordered" evidence="1">
    <location>
        <begin position="17"/>
        <end position="40"/>
    </location>
</feature>
<proteinExistence type="predicted"/>
<evidence type="ECO:0000256" key="1">
    <source>
        <dbReference type="SAM" id="MobiDB-lite"/>
    </source>
</evidence>
<accession>A0AAN9EFM7</accession>
<name>A0AAN9EFM7_CROPI</name>
<dbReference type="EMBL" id="JAYWIO010000006">
    <property type="protein sequence ID" value="KAK7256084.1"/>
    <property type="molecule type" value="Genomic_DNA"/>
</dbReference>
<feature type="compositionally biased region" description="Gly residues" evidence="1">
    <location>
        <begin position="29"/>
        <end position="40"/>
    </location>
</feature>
<dbReference type="Proteomes" id="UP001372338">
    <property type="component" value="Unassembled WGS sequence"/>
</dbReference>
<evidence type="ECO:0000313" key="2">
    <source>
        <dbReference type="EMBL" id="KAK7256084.1"/>
    </source>
</evidence>
<gene>
    <name evidence="2" type="ORF">RIF29_29518</name>
</gene>
<organism evidence="2 3">
    <name type="scientific">Crotalaria pallida</name>
    <name type="common">Smooth rattlebox</name>
    <name type="synonym">Crotalaria striata</name>
    <dbReference type="NCBI Taxonomy" id="3830"/>
    <lineage>
        <taxon>Eukaryota</taxon>
        <taxon>Viridiplantae</taxon>
        <taxon>Streptophyta</taxon>
        <taxon>Embryophyta</taxon>
        <taxon>Tracheophyta</taxon>
        <taxon>Spermatophyta</taxon>
        <taxon>Magnoliopsida</taxon>
        <taxon>eudicotyledons</taxon>
        <taxon>Gunneridae</taxon>
        <taxon>Pentapetalae</taxon>
        <taxon>rosids</taxon>
        <taxon>fabids</taxon>
        <taxon>Fabales</taxon>
        <taxon>Fabaceae</taxon>
        <taxon>Papilionoideae</taxon>
        <taxon>50 kb inversion clade</taxon>
        <taxon>genistoids sensu lato</taxon>
        <taxon>core genistoids</taxon>
        <taxon>Crotalarieae</taxon>
        <taxon>Crotalaria</taxon>
    </lineage>
</organism>
<comment type="caution">
    <text evidence="2">The sequence shown here is derived from an EMBL/GenBank/DDBJ whole genome shotgun (WGS) entry which is preliminary data.</text>
</comment>
<sequence>MRWRGVVLDDGAGGVSVDGGGAEADDGVIDGGVSTGGGNEGAGISDGGYGGISGIAFGGFEVQRAPPNFGALKSWLSNKSNDLCFYFFKES</sequence>
<dbReference type="AlphaFoldDB" id="A0AAN9EFM7"/>